<reference evidence="1 2" key="1">
    <citation type="journal article" date="2015" name="Genome Announc.">
        <title>Expanding the biotechnology potential of lactobacilli through comparative genomics of 213 strains and associated genera.</title>
        <authorList>
            <person name="Sun Z."/>
            <person name="Harris H.M."/>
            <person name="McCann A."/>
            <person name="Guo C."/>
            <person name="Argimon S."/>
            <person name="Zhang W."/>
            <person name="Yang X."/>
            <person name="Jeffery I.B."/>
            <person name="Cooney J.C."/>
            <person name="Kagawa T.F."/>
            <person name="Liu W."/>
            <person name="Song Y."/>
            <person name="Salvetti E."/>
            <person name="Wrobel A."/>
            <person name="Rasinkangas P."/>
            <person name="Parkhill J."/>
            <person name="Rea M.C."/>
            <person name="O'Sullivan O."/>
            <person name="Ritari J."/>
            <person name="Douillard F.P."/>
            <person name="Paul Ross R."/>
            <person name="Yang R."/>
            <person name="Briner A.E."/>
            <person name="Felis G.E."/>
            <person name="de Vos W.M."/>
            <person name="Barrangou R."/>
            <person name="Klaenhammer T.R."/>
            <person name="Caufield P.W."/>
            <person name="Cui Y."/>
            <person name="Zhang H."/>
            <person name="O'Toole P.W."/>
        </authorList>
    </citation>
    <scope>NUCLEOTIDE SEQUENCE [LARGE SCALE GENOMIC DNA]</scope>
    <source>
        <strain evidence="1 2">DSM 20001</strain>
    </source>
</reference>
<evidence type="ECO:0000313" key="1">
    <source>
        <dbReference type="EMBL" id="KRK16618.1"/>
    </source>
</evidence>
<gene>
    <name evidence="1" type="ORF">FD22_GL001214</name>
</gene>
<protein>
    <submittedName>
        <fullName evidence="1">Uncharacterized protein</fullName>
    </submittedName>
</protein>
<proteinExistence type="predicted"/>
<dbReference type="Proteomes" id="UP000051181">
    <property type="component" value="Unassembled WGS sequence"/>
</dbReference>
<accession>A0A0R1FBJ6</accession>
<comment type="caution">
    <text evidence="1">The sequence shown here is derived from an EMBL/GenBank/DDBJ whole genome shotgun (WGS) entry which is preliminary data.</text>
</comment>
<organism evidence="1 2">
    <name type="scientific">Loigolactobacillus coryniformis subsp. coryniformis KCTC 3167 = DSM 20001</name>
    <dbReference type="NCBI Taxonomy" id="913848"/>
    <lineage>
        <taxon>Bacteria</taxon>
        <taxon>Bacillati</taxon>
        <taxon>Bacillota</taxon>
        <taxon>Bacilli</taxon>
        <taxon>Lactobacillales</taxon>
        <taxon>Lactobacillaceae</taxon>
        <taxon>Loigolactobacillus</taxon>
    </lineage>
</organism>
<evidence type="ECO:0000313" key="2">
    <source>
        <dbReference type="Proteomes" id="UP000051181"/>
    </source>
</evidence>
<dbReference type="EMBL" id="AZCN01000030">
    <property type="protein sequence ID" value="KRK16618.1"/>
    <property type="molecule type" value="Genomic_DNA"/>
</dbReference>
<dbReference type="AlphaFoldDB" id="A0A0R1FBJ6"/>
<name>A0A0R1FBJ6_9LACO</name>
<sequence>MKEGATMQNIQLINDIDFIEDFSKVTTNLTTRDAEDYLEYMCGKARESPDSNLFLQCPSQATKNGISKIFDFSVGTQKNGLTMTYTGYHDDK</sequence>
<dbReference type="PATRIC" id="fig|913848.6.peg.1251"/>